<name>A0A835R1P1_VANPL</name>
<gene>
    <name evidence="3" type="ORF">HPP92_010976</name>
    <name evidence="2" type="ORF">HPP92_011337</name>
</gene>
<reference evidence="4 5" key="1">
    <citation type="journal article" date="2020" name="Nat. Food">
        <title>A phased Vanilla planifolia genome enables genetic improvement of flavour and production.</title>
        <authorList>
            <person name="Hasing T."/>
            <person name="Tang H."/>
            <person name="Brym M."/>
            <person name="Khazi F."/>
            <person name="Huang T."/>
            <person name="Chambers A.H."/>
        </authorList>
    </citation>
    <scope>NUCLEOTIDE SEQUENCE [LARGE SCALE GENOMIC DNA]</scope>
    <source>
        <tissue evidence="2">Leaf</tissue>
    </source>
</reference>
<accession>A0A835R1P1</accession>
<dbReference type="Proteomes" id="UP000636800">
    <property type="component" value="Chromosome 5"/>
</dbReference>
<keyword evidence="4" id="KW-1185">Reference proteome</keyword>
<proteinExistence type="predicted"/>
<dbReference type="EMBL" id="JADCNM010000005">
    <property type="protein sequence ID" value="KAG0482892.1"/>
    <property type="molecule type" value="Genomic_DNA"/>
</dbReference>
<evidence type="ECO:0000256" key="1">
    <source>
        <dbReference type="SAM" id="MobiDB-lite"/>
    </source>
</evidence>
<dbReference type="Proteomes" id="UP000639772">
    <property type="component" value="Unassembled WGS sequence"/>
</dbReference>
<dbReference type="EMBL" id="JADCNL010000005">
    <property type="protein sequence ID" value="KAG0480479.1"/>
    <property type="molecule type" value="Genomic_DNA"/>
</dbReference>
<sequence length="60" mass="6568">MLRAQDYGDAWPPKNSVWPDWSSPDGSGFVSTVLGHCWPTHPTPGQDFIAIKSADKEVSP</sequence>
<dbReference type="AlphaFoldDB" id="A0A835R1P1"/>
<protein>
    <submittedName>
        <fullName evidence="2">Uncharacterized protein</fullName>
    </submittedName>
</protein>
<evidence type="ECO:0000313" key="2">
    <source>
        <dbReference type="EMBL" id="KAG0480479.1"/>
    </source>
</evidence>
<evidence type="ECO:0000313" key="5">
    <source>
        <dbReference type="Proteomes" id="UP000639772"/>
    </source>
</evidence>
<organism evidence="2 4">
    <name type="scientific">Vanilla planifolia</name>
    <name type="common">Vanilla</name>
    <dbReference type="NCBI Taxonomy" id="51239"/>
    <lineage>
        <taxon>Eukaryota</taxon>
        <taxon>Viridiplantae</taxon>
        <taxon>Streptophyta</taxon>
        <taxon>Embryophyta</taxon>
        <taxon>Tracheophyta</taxon>
        <taxon>Spermatophyta</taxon>
        <taxon>Magnoliopsida</taxon>
        <taxon>Liliopsida</taxon>
        <taxon>Asparagales</taxon>
        <taxon>Orchidaceae</taxon>
        <taxon>Vanilloideae</taxon>
        <taxon>Vanilleae</taxon>
        <taxon>Vanilla</taxon>
    </lineage>
</organism>
<evidence type="ECO:0000313" key="4">
    <source>
        <dbReference type="Proteomes" id="UP000636800"/>
    </source>
</evidence>
<comment type="caution">
    <text evidence="2">The sequence shown here is derived from an EMBL/GenBank/DDBJ whole genome shotgun (WGS) entry which is preliminary data.</text>
</comment>
<feature type="region of interest" description="Disordered" evidence="1">
    <location>
        <begin position="1"/>
        <end position="21"/>
    </location>
</feature>
<evidence type="ECO:0000313" key="3">
    <source>
        <dbReference type="EMBL" id="KAG0482892.1"/>
    </source>
</evidence>